<evidence type="ECO:0000313" key="2">
    <source>
        <dbReference type="EMBL" id="VDH04803.1"/>
    </source>
</evidence>
<evidence type="ECO:0000313" key="3">
    <source>
        <dbReference type="Proteomes" id="UP000270205"/>
    </source>
</evidence>
<comment type="caution">
    <text evidence="2">The sequence shown here is derived from an EMBL/GenBank/DDBJ whole genome shotgun (WGS) entry which is preliminary data.</text>
</comment>
<proteinExistence type="predicted"/>
<gene>
    <name evidence="2" type="ORF">NCTC12929_01619</name>
</gene>
<organism evidence="2 3">
    <name type="scientific">Bergeyella zoohelcum</name>
    <dbReference type="NCBI Taxonomy" id="1015"/>
    <lineage>
        <taxon>Bacteria</taxon>
        <taxon>Pseudomonadati</taxon>
        <taxon>Bacteroidota</taxon>
        <taxon>Flavobacteriia</taxon>
        <taxon>Flavobacteriales</taxon>
        <taxon>Weeksellaceae</taxon>
        <taxon>Bergeyella</taxon>
    </lineage>
</organism>
<accession>A0A7Z8YQC5</accession>
<sequence>MKQLIAFLTFGIFSLSFGQNIPESKLLIGAETGININVSDYENDTKKVSLQGGLLAEYLLNKNFSLIGKVKYYQSEVIFTYSEIIGSGMFGNHYNFITSSYNGKIISIPITFNYNFKIYKNISGSLRLGPSFNSEISSDYNYPTSVNKDYSKFFVGISGGMNLNYNTENKVYFIGFEPMFGVARGKTSGQDLDGKNQTQRYNMENYLINVGMKFRIK</sequence>
<dbReference type="AlphaFoldDB" id="A0A7Z8YQC5"/>
<dbReference type="EMBL" id="UYIV01000001">
    <property type="protein sequence ID" value="VDH04803.1"/>
    <property type="molecule type" value="Genomic_DNA"/>
</dbReference>
<protein>
    <recommendedName>
        <fullName evidence="1">Outer membrane protein beta-barrel domain-containing protein</fullName>
    </recommendedName>
</protein>
<dbReference type="RefSeq" id="WP_181871987.1">
    <property type="nucleotide sequence ID" value="NZ_UYIV01000001.1"/>
</dbReference>
<dbReference type="Pfam" id="PF13568">
    <property type="entry name" value="OMP_b-brl_2"/>
    <property type="match status" value="1"/>
</dbReference>
<dbReference type="InterPro" id="IPR025665">
    <property type="entry name" value="Beta-barrel_OMP_2"/>
</dbReference>
<name>A0A7Z8YQC5_9FLAO</name>
<feature type="domain" description="Outer membrane protein beta-barrel" evidence="1">
    <location>
        <begin position="18"/>
        <end position="167"/>
    </location>
</feature>
<dbReference type="Proteomes" id="UP000270205">
    <property type="component" value="Unassembled WGS sequence"/>
</dbReference>
<evidence type="ECO:0000259" key="1">
    <source>
        <dbReference type="Pfam" id="PF13568"/>
    </source>
</evidence>
<reference evidence="2 3" key="1">
    <citation type="submission" date="2018-11" db="EMBL/GenBank/DDBJ databases">
        <authorList>
            <consortium name="Pathogen Informatics"/>
        </authorList>
    </citation>
    <scope>NUCLEOTIDE SEQUENCE [LARGE SCALE GENOMIC DNA]</scope>
    <source>
        <strain evidence="2 3">NCTC12929</strain>
    </source>
</reference>